<dbReference type="InterPro" id="IPR001387">
    <property type="entry name" value="Cro/C1-type_HTH"/>
</dbReference>
<proteinExistence type="predicted"/>
<dbReference type="GO" id="GO:0003677">
    <property type="term" value="F:DNA binding"/>
    <property type="evidence" value="ECO:0007669"/>
    <property type="project" value="InterPro"/>
</dbReference>
<dbReference type="STRING" id="684065.SAMN05421738_107143"/>
<sequence>MLDFTTIKDVKNTIGEWCKKMRKAERLTQQELADELVLSRLTIAKLENGDNPTLETLLKVLQYFDEMKSINQFVSDKIEILENNQSMY</sequence>
<dbReference type="PROSITE" id="PS50943">
    <property type="entry name" value="HTH_CROC1"/>
    <property type="match status" value="1"/>
</dbReference>
<evidence type="ECO:0000313" key="2">
    <source>
        <dbReference type="EMBL" id="SFN16242.1"/>
    </source>
</evidence>
<dbReference type="Gene3D" id="1.10.260.40">
    <property type="entry name" value="lambda repressor-like DNA-binding domains"/>
    <property type="match status" value="1"/>
</dbReference>
<dbReference type="RefSeq" id="WP_092908195.1">
    <property type="nucleotide sequence ID" value="NZ_FOUZ01000007.1"/>
</dbReference>
<accession>A0A1I4WSH7</accession>
<dbReference type="Pfam" id="PF01381">
    <property type="entry name" value="HTH_3"/>
    <property type="match status" value="1"/>
</dbReference>
<organism evidence="2 3">
    <name type="scientific">Algoriella xinjiangensis</name>
    <dbReference type="NCBI Taxonomy" id="684065"/>
    <lineage>
        <taxon>Bacteria</taxon>
        <taxon>Pseudomonadati</taxon>
        <taxon>Bacteroidota</taxon>
        <taxon>Flavobacteriia</taxon>
        <taxon>Flavobacteriales</taxon>
        <taxon>Weeksellaceae</taxon>
        <taxon>Algoriella</taxon>
    </lineage>
</organism>
<dbReference type="CDD" id="cd00093">
    <property type="entry name" value="HTH_XRE"/>
    <property type="match status" value="1"/>
</dbReference>
<dbReference type="OrthoDB" id="773007at2"/>
<dbReference type="AlphaFoldDB" id="A0A1I4WSH7"/>
<dbReference type="EMBL" id="FOUZ01000007">
    <property type="protein sequence ID" value="SFN16242.1"/>
    <property type="molecule type" value="Genomic_DNA"/>
</dbReference>
<reference evidence="3" key="1">
    <citation type="submission" date="2016-10" db="EMBL/GenBank/DDBJ databases">
        <authorList>
            <person name="Varghese N."/>
            <person name="Submissions S."/>
        </authorList>
    </citation>
    <scope>NUCLEOTIDE SEQUENCE [LARGE SCALE GENOMIC DNA]</scope>
    <source>
        <strain evidence="3">XJ109</strain>
    </source>
</reference>
<keyword evidence="3" id="KW-1185">Reference proteome</keyword>
<gene>
    <name evidence="2" type="ORF">SAMN05421738_107143</name>
</gene>
<dbReference type="SMART" id="SM00530">
    <property type="entry name" value="HTH_XRE"/>
    <property type="match status" value="1"/>
</dbReference>
<name>A0A1I4WSH7_9FLAO</name>
<protein>
    <submittedName>
        <fullName evidence="2">Helix-turn-helix</fullName>
    </submittedName>
</protein>
<evidence type="ECO:0000259" key="1">
    <source>
        <dbReference type="PROSITE" id="PS50943"/>
    </source>
</evidence>
<dbReference type="Proteomes" id="UP000199149">
    <property type="component" value="Unassembled WGS sequence"/>
</dbReference>
<dbReference type="SUPFAM" id="SSF47413">
    <property type="entry name" value="lambda repressor-like DNA-binding domains"/>
    <property type="match status" value="1"/>
</dbReference>
<feature type="domain" description="HTH cro/C1-type" evidence="1">
    <location>
        <begin position="19"/>
        <end position="73"/>
    </location>
</feature>
<dbReference type="InterPro" id="IPR010982">
    <property type="entry name" value="Lambda_DNA-bd_dom_sf"/>
</dbReference>
<evidence type="ECO:0000313" key="3">
    <source>
        <dbReference type="Proteomes" id="UP000199149"/>
    </source>
</evidence>